<dbReference type="PANTHER" id="PTHR30055:SF175">
    <property type="entry name" value="HTH-TYPE TRANSCRIPTIONAL REPRESSOR KSTR2"/>
    <property type="match status" value="1"/>
</dbReference>
<dbReference type="Proteomes" id="UP000297918">
    <property type="component" value="Unassembled WGS sequence"/>
</dbReference>
<dbReference type="EMBL" id="RQFL01000031">
    <property type="protein sequence ID" value="TGK89196.1"/>
    <property type="molecule type" value="Genomic_DNA"/>
</dbReference>
<dbReference type="InterPro" id="IPR001647">
    <property type="entry name" value="HTH_TetR"/>
</dbReference>
<evidence type="ECO:0000313" key="10">
    <source>
        <dbReference type="Proteomes" id="UP000297918"/>
    </source>
</evidence>
<evidence type="ECO:0000256" key="3">
    <source>
        <dbReference type="ARBA" id="ARBA00023125"/>
    </source>
</evidence>
<sequence length="193" mass="22950">MHLDPVQIRILEKAEELFLKYGYSKTKMEEIASSLKISRKTLYKYYSNKQDLMEFYMDHKQSEIQKIIQEIADDETLTAVQKFSKMHRSLVEESPYVMNDLFIREISEMFPQHMERFKKRREKEIPESIGKIFNMAKMKGELRDGFMPEVAVHLFLSSIEMILSNKNSITIPLNIHEFQLEVVNVIFYGVLKR</sequence>
<dbReference type="OrthoDB" id="323816at2"/>
<dbReference type="EMBL" id="RQFM01000010">
    <property type="protein sequence ID" value="TGK88567.1"/>
    <property type="molecule type" value="Genomic_DNA"/>
</dbReference>
<dbReference type="Pfam" id="PF00440">
    <property type="entry name" value="TetR_N"/>
    <property type="match status" value="1"/>
</dbReference>
<dbReference type="InterPro" id="IPR050109">
    <property type="entry name" value="HTH-type_TetR-like_transc_reg"/>
</dbReference>
<dbReference type="InterPro" id="IPR009057">
    <property type="entry name" value="Homeodomain-like_sf"/>
</dbReference>
<proteinExistence type="predicted"/>
<gene>
    <name evidence="7" type="ORF">EHQ23_03875</name>
    <name evidence="8" type="ORF">EHQ26_16400</name>
</gene>
<dbReference type="PANTHER" id="PTHR30055">
    <property type="entry name" value="HTH-TYPE TRANSCRIPTIONAL REGULATOR RUTR"/>
    <property type="match status" value="1"/>
</dbReference>
<dbReference type="PRINTS" id="PR00455">
    <property type="entry name" value="HTHTETR"/>
</dbReference>
<evidence type="ECO:0000256" key="4">
    <source>
        <dbReference type="ARBA" id="ARBA00023163"/>
    </source>
</evidence>
<comment type="caution">
    <text evidence="7">The sequence shown here is derived from an EMBL/GenBank/DDBJ whole genome shotgun (WGS) entry which is preliminary data.</text>
</comment>
<reference evidence="7 9" key="2">
    <citation type="journal article" date="2019" name="PLoS Negl. Trop. Dis.">
        <title>Revisiting the worldwide diversity of Leptospira species in the environment.</title>
        <authorList>
            <person name="Vincent A.T."/>
            <person name="Schiettekatte O."/>
            <person name="Bourhy P."/>
            <person name="Veyrier F.J."/>
            <person name="Picardeau M."/>
        </authorList>
    </citation>
    <scope>NUCLEOTIDE SEQUENCE [LARGE SCALE GENOMIC DNA]</scope>
    <source>
        <strain evidence="7 9">201800280</strain>
        <strain evidence="8">201800281</strain>
    </source>
</reference>
<organism evidence="7 9">
    <name type="scientific">Leptospira bourretii</name>
    <dbReference type="NCBI Taxonomy" id="2484962"/>
    <lineage>
        <taxon>Bacteria</taxon>
        <taxon>Pseudomonadati</taxon>
        <taxon>Spirochaetota</taxon>
        <taxon>Spirochaetia</taxon>
        <taxon>Leptospirales</taxon>
        <taxon>Leptospiraceae</taxon>
        <taxon>Leptospira</taxon>
    </lineage>
</organism>
<keyword evidence="2" id="KW-0805">Transcription regulation</keyword>
<dbReference type="PROSITE" id="PS50977">
    <property type="entry name" value="HTH_TETR_2"/>
    <property type="match status" value="1"/>
</dbReference>
<keyword evidence="1" id="KW-0678">Repressor</keyword>
<feature type="domain" description="HTH tetR-type" evidence="6">
    <location>
        <begin position="4"/>
        <end position="64"/>
    </location>
</feature>
<evidence type="ECO:0000259" key="6">
    <source>
        <dbReference type="PROSITE" id="PS50977"/>
    </source>
</evidence>
<evidence type="ECO:0000256" key="1">
    <source>
        <dbReference type="ARBA" id="ARBA00022491"/>
    </source>
</evidence>
<feature type="DNA-binding region" description="H-T-H motif" evidence="5">
    <location>
        <begin position="27"/>
        <end position="46"/>
    </location>
</feature>
<dbReference type="Gene3D" id="1.10.357.10">
    <property type="entry name" value="Tetracycline Repressor, domain 2"/>
    <property type="match status" value="1"/>
</dbReference>
<dbReference type="SUPFAM" id="SSF46689">
    <property type="entry name" value="Homeodomain-like"/>
    <property type="match status" value="1"/>
</dbReference>
<keyword evidence="4" id="KW-0804">Transcription</keyword>
<evidence type="ECO:0000256" key="2">
    <source>
        <dbReference type="ARBA" id="ARBA00023015"/>
    </source>
</evidence>
<accession>A0A4R9IK12</accession>
<evidence type="ECO:0000313" key="8">
    <source>
        <dbReference type="EMBL" id="TGK89196.1"/>
    </source>
</evidence>
<dbReference type="Proteomes" id="UP000297394">
    <property type="component" value="Unassembled WGS sequence"/>
</dbReference>
<dbReference type="GO" id="GO:0000976">
    <property type="term" value="F:transcription cis-regulatory region binding"/>
    <property type="evidence" value="ECO:0007669"/>
    <property type="project" value="TreeGrafter"/>
</dbReference>
<reference evidence="8" key="1">
    <citation type="submission" date="2018-10" db="EMBL/GenBank/DDBJ databases">
        <authorList>
            <person name="Vincent A.T."/>
            <person name="Schiettekatte O."/>
            <person name="Bourhy P."/>
            <person name="Veyrier F.J."/>
            <person name="Picardeau M."/>
        </authorList>
    </citation>
    <scope>NUCLEOTIDE SEQUENCE</scope>
    <source>
        <strain evidence="8">201800281</strain>
    </source>
</reference>
<keyword evidence="3 5" id="KW-0238">DNA-binding</keyword>
<keyword evidence="10" id="KW-1185">Reference proteome</keyword>
<evidence type="ECO:0000256" key="5">
    <source>
        <dbReference type="PROSITE-ProRule" id="PRU00335"/>
    </source>
</evidence>
<dbReference type="Gene3D" id="1.10.10.60">
    <property type="entry name" value="Homeodomain-like"/>
    <property type="match status" value="1"/>
</dbReference>
<evidence type="ECO:0000313" key="9">
    <source>
        <dbReference type="Proteomes" id="UP000297394"/>
    </source>
</evidence>
<evidence type="ECO:0000313" key="7">
    <source>
        <dbReference type="EMBL" id="TGK88567.1"/>
    </source>
</evidence>
<dbReference type="GO" id="GO:0003700">
    <property type="term" value="F:DNA-binding transcription factor activity"/>
    <property type="evidence" value="ECO:0007669"/>
    <property type="project" value="TreeGrafter"/>
</dbReference>
<dbReference type="AlphaFoldDB" id="A0A4R9IK12"/>
<protein>
    <submittedName>
        <fullName evidence="7">TetR/AcrR family transcriptional regulator</fullName>
    </submittedName>
</protein>
<name>A0A4R9IK12_9LEPT</name>